<dbReference type="PANTHER" id="PTHR43371:SF1">
    <property type="entry name" value="RIBONUCLEOSIDE-DIPHOSPHATE REDUCTASE"/>
    <property type="match status" value="1"/>
</dbReference>
<comment type="cofactor">
    <cofactor evidence="1">
        <name>adenosylcob(III)alamin</name>
        <dbReference type="ChEBI" id="CHEBI:18408"/>
    </cofactor>
</comment>
<evidence type="ECO:0000256" key="3">
    <source>
        <dbReference type="ARBA" id="ARBA00023002"/>
    </source>
</evidence>
<gene>
    <name evidence="6" type="ORF">UX22_C0012G0002</name>
</gene>
<evidence type="ECO:0000313" key="6">
    <source>
        <dbReference type="EMBL" id="KKU15083.1"/>
    </source>
</evidence>
<dbReference type="PRINTS" id="PR01183">
    <property type="entry name" value="RIBORDTASEM1"/>
</dbReference>
<keyword evidence="2" id="KW-0846">Cobalamin</keyword>
<dbReference type="PATRIC" id="fig|1618663.3.peg.357"/>
<feature type="domain" description="Ribonucleotide reductase large subunit" evidence="5">
    <location>
        <begin position="413"/>
        <end position="435"/>
    </location>
</feature>
<organism evidence="6 7">
    <name type="scientific">Candidatus Jorgensenbacteria bacterium GW2011_GWA2_45_9</name>
    <dbReference type="NCBI Taxonomy" id="1618663"/>
    <lineage>
        <taxon>Bacteria</taxon>
        <taxon>Candidatus Joergenseniibacteriota</taxon>
    </lineage>
</organism>
<evidence type="ECO:0000256" key="2">
    <source>
        <dbReference type="ARBA" id="ARBA00022628"/>
    </source>
</evidence>
<evidence type="ECO:0000313" key="7">
    <source>
        <dbReference type="Proteomes" id="UP000034727"/>
    </source>
</evidence>
<dbReference type="InterPro" id="IPR000788">
    <property type="entry name" value="RNR_lg_C"/>
</dbReference>
<proteinExistence type="predicted"/>
<dbReference type="Gene3D" id="3.20.70.20">
    <property type="match status" value="2"/>
</dbReference>
<evidence type="ECO:0000259" key="5">
    <source>
        <dbReference type="PROSITE" id="PS00089"/>
    </source>
</evidence>
<dbReference type="AlphaFoldDB" id="A0A0G1QBH4"/>
<dbReference type="EMBL" id="LCLJ01000012">
    <property type="protein sequence ID" value="KKU15083.1"/>
    <property type="molecule type" value="Genomic_DNA"/>
</dbReference>
<sequence>MDSENSTKKHVSEYQYFADSDELFNLGIAEKGENIINVFERVVDSLTEIELRYENSEFAERFRNYLLEIMKDRKFIPSTTILMNAGRINSAPLSACAVPQVDLKQDLTKIKKTIDQFHFNGMGTGFNFDDVQNPIEIIKYLNKIGIEGQQNKKQLRPVGNMGVLSIDHPSLFDFINVKNKDPNQQWVFNFSVLINDIYLDKIRNKELIILKDGSEIPSEEIIDAMARSIYISAEPGLVFIDRLNKDNQVVGSGEYKSLAPCGEVGLVEGETCQFSYINIGKFVSDGIINYPELEKTVKVAVKFLDNAVDYNIDRYDNDLNKKVAEQKRRIGLGICGFADLLKILQMGYSSEGARKQAEDIFSFINFVSKRESVELAKTRGSFGGFPESKYMSDENIITAYSRRQTETVSGIMWLALEREVKKCGIRNCSTVAVPPTGRSSRVIGASPSIEPYFSDILKVSPENQIKMISSIQKFTDESISKTINVSQDASVGEIKRILLLSMESNLKGITIYRDKSRESQPQKI</sequence>
<accession>A0A0G1QBH4</accession>
<keyword evidence="4" id="KW-0170">Cobalt</keyword>
<name>A0A0G1QBH4_9BACT</name>
<dbReference type="Pfam" id="PF02867">
    <property type="entry name" value="Ribonuc_red_lgC"/>
    <property type="match status" value="1"/>
</dbReference>
<dbReference type="InterPro" id="IPR050862">
    <property type="entry name" value="RdRp_reductase_class-2"/>
</dbReference>
<evidence type="ECO:0000256" key="1">
    <source>
        <dbReference type="ARBA" id="ARBA00001922"/>
    </source>
</evidence>
<dbReference type="PROSITE" id="PS00089">
    <property type="entry name" value="RIBORED_LARGE"/>
    <property type="match status" value="1"/>
</dbReference>
<comment type="caution">
    <text evidence="6">The sequence shown here is derived from an EMBL/GenBank/DDBJ whole genome shotgun (WGS) entry which is preliminary data.</text>
</comment>
<dbReference type="Proteomes" id="UP000034727">
    <property type="component" value="Unassembled WGS sequence"/>
</dbReference>
<dbReference type="GO" id="GO:0031419">
    <property type="term" value="F:cobalamin binding"/>
    <property type="evidence" value="ECO:0007669"/>
    <property type="project" value="UniProtKB-KW"/>
</dbReference>
<reference evidence="6 7" key="1">
    <citation type="journal article" date="2015" name="Nature">
        <title>rRNA introns, odd ribosomes, and small enigmatic genomes across a large radiation of phyla.</title>
        <authorList>
            <person name="Brown C.T."/>
            <person name="Hug L.A."/>
            <person name="Thomas B.C."/>
            <person name="Sharon I."/>
            <person name="Castelle C.J."/>
            <person name="Singh A."/>
            <person name="Wilkins M.J."/>
            <person name="Williams K.H."/>
            <person name="Banfield J.F."/>
        </authorList>
    </citation>
    <scope>NUCLEOTIDE SEQUENCE [LARGE SCALE GENOMIC DNA]</scope>
</reference>
<dbReference type="InterPro" id="IPR013346">
    <property type="entry name" value="NrdE_NrdA_C"/>
</dbReference>
<protein>
    <submittedName>
        <fullName evidence="6">Ribonucleoside-diphosphate reductase</fullName>
    </submittedName>
</protein>
<dbReference type="GO" id="GO:0004748">
    <property type="term" value="F:ribonucleoside-diphosphate reductase activity, thioredoxin disulfide as acceptor"/>
    <property type="evidence" value="ECO:0007669"/>
    <property type="project" value="TreeGrafter"/>
</dbReference>
<dbReference type="PANTHER" id="PTHR43371">
    <property type="entry name" value="VITAMIN B12-DEPENDENT RIBONUCLEOTIDE REDUCTASE"/>
    <property type="match status" value="1"/>
</dbReference>
<dbReference type="SUPFAM" id="SSF51998">
    <property type="entry name" value="PFL-like glycyl radical enzymes"/>
    <property type="match status" value="1"/>
</dbReference>
<evidence type="ECO:0000256" key="4">
    <source>
        <dbReference type="ARBA" id="ARBA00023285"/>
    </source>
</evidence>
<keyword evidence="3" id="KW-0560">Oxidoreductase</keyword>